<organism evidence="2 3">
    <name type="scientific">Streptomyces niveus</name>
    <name type="common">Streptomyces spheroides</name>
    <dbReference type="NCBI Taxonomy" id="193462"/>
    <lineage>
        <taxon>Bacteria</taxon>
        <taxon>Bacillati</taxon>
        <taxon>Actinomycetota</taxon>
        <taxon>Actinomycetes</taxon>
        <taxon>Kitasatosporales</taxon>
        <taxon>Streptomycetaceae</taxon>
        <taxon>Streptomyces</taxon>
    </lineage>
</organism>
<evidence type="ECO:0000313" key="3">
    <source>
        <dbReference type="Proteomes" id="UP001432209"/>
    </source>
</evidence>
<dbReference type="EMBL" id="CP109495">
    <property type="protein sequence ID" value="WUX54465.1"/>
    <property type="molecule type" value="Genomic_DNA"/>
</dbReference>
<feature type="signal peptide" evidence="1">
    <location>
        <begin position="1"/>
        <end position="26"/>
    </location>
</feature>
<evidence type="ECO:0008006" key="4">
    <source>
        <dbReference type="Google" id="ProtNLM"/>
    </source>
</evidence>
<keyword evidence="1" id="KW-0732">Signal</keyword>
<proteinExistence type="predicted"/>
<keyword evidence="3" id="KW-1185">Reference proteome</keyword>
<feature type="chain" id="PRO_5046174303" description="Secreted protein" evidence="1">
    <location>
        <begin position="27"/>
        <end position="86"/>
    </location>
</feature>
<dbReference type="RefSeq" id="WP_135067059.1">
    <property type="nucleotide sequence ID" value="NZ_CP108849.2"/>
</dbReference>
<dbReference type="Proteomes" id="UP001432209">
    <property type="component" value="Chromosome"/>
</dbReference>
<dbReference type="GeneID" id="91342536"/>
<evidence type="ECO:0000313" key="2">
    <source>
        <dbReference type="EMBL" id="WUX54465.1"/>
    </source>
</evidence>
<name>A0ABZ2A6Y0_STRNV</name>
<reference evidence="2" key="1">
    <citation type="submission" date="2022-10" db="EMBL/GenBank/DDBJ databases">
        <title>The complete genomes of actinobacterial strains from the NBC collection.</title>
        <authorList>
            <person name="Joergensen T.S."/>
            <person name="Alvarez Arevalo M."/>
            <person name="Sterndorff E.B."/>
            <person name="Faurdal D."/>
            <person name="Vuksanovic O."/>
            <person name="Mourched A.-S."/>
            <person name="Charusanti P."/>
            <person name="Shaw S."/>
            <person name="Blin K."/>
            <person name="Weber T."/>
        </authorList>
    </citation>
    <scope>NUCLEOTIDE SEQUENCE</scope>
    <source>
        <strain evidence="2">NBC_01432</strain>
    </source>
</reference>
<protein>
    <recommendedName>
        <fullName evidence="4">Secreted protein</fullName>
    </recommendedName>
</protein>
<evidence type="ECO:0000256" key="1">
    <source>
        <dbReference type="SAM" id="SignalP"/>
    </source>
</evidence>
<sequence>MRKRAALVSVGIAVLAIGGINAPAQAAPGTSVSVGAQSEAGWVYIGSYSSRSYCIDAGQQYVREGFSNYRCDPAPGGTGYYYLYVS</sequence>
<gene>
    <name evidence="2" type="ORF">OG442_24575</name>
</gene>
<accession>A0ABZ2A6Y0</accession>